<dbReference type="OrthoDB" id="5086500at2759"/>
<keyword evidence="2" id="KW-1185">Reference proteome</keyword>
<organism evidence="1 2">
    <name type="scientific">Dactylonectria estremocensis</name>
    <dbReference type="NCBI Taxonomy" id="1079267"/>
    <lineage>
        <taxon>Eukaryota</taxon>
        <taxon>Fungi</taxon>
        <taxon>Dikarya</taxon>
        <taxon>Ascomycota</taxon>
        <taxon>Pezizomycotina</taxon>
        <taxon>Sordariomycetes</taxon>
        <taxon>Hypocreomycetidae</taxon>
        <taxon>Hypocreales</taxon>
        <taxon>Nectriaceae</taxon>
        <taxon>Dactylonectria</taxon>
    </lineage>
</organism>
<dbReference type="PANTHER" id="PTHR34414">
    <property type="entry name" value="HET DOMAIN-CONTAINING PROTEIN-RELATED"/>
    <property type="match status" value="1"/>
</dbReference>
<dbReference type="AlphaFoldDB" id="A0A9P9DHR3"/>
<accession>A0A9P9DHR3</accession>
<dbReference type="EMBL" id="JAGMUU010000030">
    <property type="protein sequence ID" value="KAH7119436.1"/>
    <property type="molecule type" value="Genomic_DNA"/>
</dbReference>
<protein>
    <submittedName>
        <fullName evidence="1">Uncharacterized protein</fullName>
    </submittedName>
</protein>
<dbReference type="InterPro" id="IPR046536">
    <property type="entry name" value="DUF6601"/>
</dbReference>
<sequence>MTMRIEQSPPFSIRLLNHNDGGDAGAAPLDDHQLIPLLPATYRTESDDLAAPSRHVFACIKTELDLHRLNKVSGWLWIAGRLMPPRPLHHQLLLSRDVFVTEQMNMHLVWTTTRIFVKPIPRFLLEPCFWTEYLCCGEDATALRVKLIPEEACRNASVDSFGNVRLGSYSPTPR</sequence>
<dbReference type="PANTHER" id="PTHR34414:SF1">
    <property type="entry name" value="SUBTILISIN-LIKE SERINE PROTEASE"/>
    <property type="match status" value="1"/>
</dbReference>
<dbReference type="Pfam" id="PF20246">
    <property type="entry name" value="DUF6601"/>
    <property type="match status" value="1"/>
</dbReference>
<reference evidence="1" key="1">
    <citation type="journal article" date="2021" name="Nat. Commun.">
        <title>Genetic determinants of endophytism in the Arabidopsis root mycobiome.</title>
        <authorList>
            <person name="Mesny F."/>
            <person name="Miyauchi S."/>
            <person name="Thiergart T."/>
            <person name="Pickel B."/>
            <person name="Atanasova L."/>
            <person name="Karlsson M."/>
            <person name="Huettel B."/>
            <person name="Barry K.W."/>
            <person name="Haridas S."/>
            <person name="Chen C."/>
            <person name="Bauer D."/>
            <person name="Andreopoulos W."/>
            <person name="Pangilinan J."/>
            <person name="LaButti K."/>
            <person name="Riley R."/>
            <person name="Lipzen A."/>
            <person name="Clum A."/>
            <person name="Drula E."/>
            <person name="Henrissat B."/>
            <person name="Kohler A."/>
            <person name="Grigoriev I.V."/>
            <person name="Martin F.M."/>
            <person name="Hacquard S."/>
        </authorList>
    </citation>
    <scope>NUCLEOTIDE SEQUENCE</scope>
    <source>
        <strain evidence="1">MPI-CAGE-AT-0021</strain>
    </source>
</reference>
<proteinExistence type="predicted"/>
<name>A0A9P9DHR3_9HYPO</name>
<dbReference type="Proteomes" id="UP000717696">
    <property type="component" value="Unassembled WGS sequence"/>
</dbReference>
<evidence type="ECO:0000313" key="2">
    <source>
        <dbReference type="Proteomes" id="UP000717696"/>
    </source>
</evidence>
<comment type="caution">
    <text evidence="1">The sequence shown here is derived from an EMBL/GenBank/DDBJ whole genome shotgun (WGS) entry which is preliminary data.</text>
</comment>
<evidence type="ECO:0000313" key="1">
    <source>
        <dbReference type="EMBL" id="KAH7119436.1"/>
    </source>
</evidence>
<gene>
    <name evidence="1" type="ORF">B0J13DRAFT_629578</name>
</gene>